<dbReference type="HOGENOM" id="CLU_1462317_0_0_1"/>
<reference evidence="3" key="1">
    <citation type="journal article" date="2013" name="Genome Announc.">
        <title>Draft genome sequence of the ascomycete Phaeoacremonium aleophilum strain UCR-PA7, a causal agent of the esca disease complex in grapevines.</title>
        <authorList>
            <person name="Blanco-Ulate B."/>
            <person name="Rolshausen P."/>
            <person name="Cantu D."/>
        </authorList>
    </citation>
    <scope>NUCLEOTIDE SEQUENCE [LARGE SCALE GENOMIC DNA]</scope>
    <source>
        <strain evidence="3">UCR-PA7</strain>
    </source>
</reference>
<evidence type="ECO:0000313" key="2">
    <source>
        <dbReference type="EMBL" id="EON98991.1"/>
    </source>
</evidence>
<organism evidence="2 3">
    <name type="scientific">Phaeoacremonium minimum (strain UCR-PA7)</name>
    <name type="common">Esca disease fungus</name>
    <name type="synonym">Togninia minima</name>
    <dbReference type="NCBI Taxonomy" id="1286976"/>
    <lineage>
        <taxon>Eukaryota</taxon>
        <taxon>Fungi</taxon>
        <taxon>Dikarya</taxon>
        <taxon>Ascomycota</taxon>
        <taxon>Pezizomycotina</taxon>
        <taxon>Sordariomycetes</taxon>
        <taxon>Sordariomycetidae</taxon>
        <taxon>Togniniales</taxon>
        <taxon>Togniniaceae</taxon>
        <taxon>Phaeoacremonium</taxon>
    </lineage>
</organism>
<dbReference type="AlphaFoldDB" id="R8BI55"/>
<keyword evidence="3" id="KW-1185">Reference proteome</keyword>
<dbReference type="EMBL" id="KB933181">
    <property type="protein sequence ID" value="EON98991.1"/>
    <property type="molecule type" value="Genomic_DNA"/>
</dbReference>
<feature type="region of interest" description="Disordered" evidence="1">
    <location>
        <begin position="1"/>
        <end position="69"/>
    </location>
</feature>
<proteinExistence type="predicted"/>
<feature type="compositionally biased region" description="Basic and acidic residues" evidence="1">
    <location>
        <begin position="15"/>
        <end position="31"/>
    </location>
</feature>
<dbReference type="RefSeq" id="XP_007916218.1">
    <property type="nucleotide sequence ID" value="XM_007918027.1"/>
</dbReference>
<gene>
    <name evidence="2" type="ORF">UCRPA7_5480</name>
</gene>
<sequence length="185" mass="21629">MDAAHDVPVLISPELKAESGDHQDEGRDKAKNATTEDASCEERPGDESNESKNDQQKTAAGPMDLESEIHDLKAKLAELVTSQDQVKERDYDDPFTMLAEHKFDLQRRRYSEDSSDSDSDSDDYTQFDHRRRRMERVLVRELKDLRREKEMIKDIRLLRKDRDTLVEKEREWRRNAVNSKGFESS</sequence>
<feature type="compositionally biased region" description="Basic and acidic residues" evidence="1">
    <location>
        <begin position="103"/>
        <end position="112"/>
    </location>
</feature>
<feature type="region of interest" description="Disordered" evidence="1">
    <location>
        <begin position="103"/>
        <end position="127"/>
    </location>
</feature>
<accession>R8BI55</accession>
<protein>
    <submittedName>
        <fullName evidence="2">Putative aaa family atpase protein</fullName>
    </submittedName>
</protein>
<evidence type="ECO:0000313" key="3">
    <source>
        <dbReference type="Proteomes" id="UP000014074"/>
    </source>
</evidence>
<evidence type="ECO:0000256" key="1">
    <source>
        <dbReference type="SAM" id="MobiDB-lite"/>
    </source>
</evidence>
<name>R8BI55_PHAM7</name>
<feature type="compositionally biased region" description="Basic and acidic residues" evidence="1">
    <location>
        <begin position="40"/>
        <end position="55"/>
    </location>
</feature>
<dbReference type="GeneID" id="19326040"/>
<dbReference type="Proteomes" id="UP000014074">
    <property type="component" value="Unassembled WGS sequence"/>
</dbReference>
<feature type="compositionally biased region" description="Acidic residues" evidence="1">
    <location>
        <begin position="113"/>
        <end position="125"/>
    </location>
</feature>
<dbReference type="KEGG" id="tmn:UCRPA7_5480"/>